<keyword evidence="2" id="KW-0178">Competence</keyword>
<keyword evidence="5" id="KW-1185">Reference proteome</keyword>
<organism evidence="4 5">
    <name type="scientific">Streptococcus oricebi</name>
    <dbReference type="NCBI Taxonomy" id="1547447"/>
    <lineage>
        <taxon>Bacteria</taxon>
        <taxon>Bacillati</taxon>
        <taxon>Bacillota</taxon>
        <taxon>Bacilli</taxon>
        <taxon>Lactobacillales</taxon>
        <taxon>Streptococcaceae</taxon>
        <taxon>Streptococcus</taxon>
    </lineage>
</organism>
<comment type="subcellular location">
    <subcellularLocation>
        <location evidence="1">Cell surface</location>
    </subcellularLocation>
</comment>
<feature type="transmembrane region" description="Helical" evidence="3">
    <location>
        <begin position="12"/>
        <end position="33"/>
    </location>
</feature>
<dbReference type="Gene3D" id="2.60.120.200">
    <property type="match status" value="1"/>
</dbReference>
<dbReference type="Pfam" id="PF07963">
    <property type="entry name" value="N_methyl"/>
    <property type="match status" value="1"/>
</dbReference>
<evidence type="ECO:0000313" key="4">
    <source>
        <dbReference type="EMBL" id="MBP2624185.1"/>
    </source>
</evidence>
<keyword evidence="3" id="KW-0472">Membrane</keyword>
<name>A0ABS5B610_9STRE</name>
<evidence type="ECO:0000256" key="2">
    <source>
        <dbReference type="ARBA" id="ARBA00023287"/>
    </source>
</evidence>
<comment type="caution">
    <text evidence="4">The sequence shown here is derived from an EMBL/GenBank/DDBJ whole genome shotgun (WGS) entry which is preliminary data.</text>
</comment>
<evidence type="ECO:0000313" key="5">
    <source>
        <dbReference type="Proteomes" id="UP001519296"/>
    </source>
</evidence>
<accession>A0ABS5B610</accession>
<sequence>MKGMKKRKGFSLTEVVISLILIATVVMALLTFFSDGFSNIFQLRKQNAINFKIQEKFETDLARIKKDGGTGTEIERFNYKVGNSSYSVDVKGETFSYDDNVKKMRLFVANQKESVLEIPKELDVQIPNSKRYYYLGDKIPDGLAELKEKDKSNVRIDVESTWFLSHRDIESEGKDIVTVGSQGFVTPFATSRLVLPDLLKDFSVKSSSNSGFTVTNNMLGRYLTFAGRAINSYGRVGNYQEADHRIWVMGMPVVKNLKLHTDLDLALYKNNDGTKGAIPTNNQAYTNVEVMDYKHDKIYGGGIPVESVYEEKLKQTRQLMELGDKPIHFSGQNFASGMTTSVLIANRVQTGSLLTYKMDNTMTWSIDLTREGKLNLKTVDTTGLNTEGQVVVPTNISYDQDNAIQVRSSKDNTNVKLEIFINGTLAHTQNLKLSGRAGNKNVTHNVNAGIVYFSGNTYINEFAIHEDALTDTNIKAVADYFANKYQAK</sequence>
<evidence type="ECO:0000256" key="3">
    <source>
        <dbReference type="SAM" id="Phobius"/>
    </source>
</evidence>
<dbReference type="Proteomes" id="UP001519296">
    <property type="component" value="Unassembled WGS sequence"/>
</dbReference>
<protein>
    <submittedName>
        <fullName evidence="4">Prepilin-type cleavage/methylation domain-containing protein</fullName>
    </submittedName>
</protein>
<dbReference type="NCBIfam" id="TIGR02532">
    <property type="entry name" value="IV_pilin_GFxxxE"/>
    <property type="match status" value="1"/>
</dbReference>
<dbReference type="EMBL" id="PRDG01000006">
    <property type="protein sequence ID" value="MBP2624185.1"/>
    <property type="molecule type" value="Genomic_DNA"/>
</dbReference>
<gene>
    <name evidence="4" type="ORF">C4K46_09580</name>
</gene>
<keyword evidence="3" id="KW-0812">Transmembrane</keyword>
<dbReference type="InterPro" id="IPR012902">
    <property type="entry name" value="N_methyl_site"/>
</dbReference>
<keyword evidence="3" id="KW-1133">Transmembrane helix</keyword>
<reference evidence="4 5" key="1">
    <citation type="submission" date="2018-02" db="EMBL/GenBank/DDBJ databases">
        <title>Draft genome sequence of Streptococcus oricebi CCUG 70868T type strain.</title>
        <authorList>
            <person name="Mendez V."/>
            <person name="Salva-Serra F."/>
            <person name="Jaen-Luchoro D."/>
            <person name="Gonzales-Siles L."/>
            <person name="Karlsson R."/>
            <person name="Engstrom-Jakobsson H."/>
            <person name="Busquets A."/>
            <person name="Gomila M."/>
            <person name="Pineiro-Iglesias B."/>
            <person name="Bennasar-Figueras A."/>
            <person name="Seeger M."/>
            <person name="Moore E."/>
        </authorList>
    </citation>
    <scope>NUCLEOTIDE SEQUENCE [LARGE SCALE GENOMIC DNA]</scope>
    <source>
        <strain evidence="4 5">CCUG 70868</strain>
    </source>
</reference>
<proteinExistence type="predicted"/>
<evidence type="ECO:0000256" key="1">
    <source>
        <dbReference type="ARBA" id="ARBA00004241"/>
    </source>
</evidence>